<feature type="compositionally biased region" description="Polar residues" evidence="1">
    <location>
        <begin position="822"/>
        <end position="831"/>
    </location>
</feature>
<feature type="compositionally biased region" description="Low complexity" evidence="1">
    <location>
        <begin position="601"/>
        <end position="622"/>
    </location>
</feature>
<proteinExistence type="predicted"/>
<comment type="caution">
    <text evidence="4">The sequence shown here is derived from an EMBL/GenBank/DDBJ whole genome shotgun (WGS) entry which is preliminary data.</text>
</comment>
<feature type="compositionally biased region" description="Low complexity" evidence="1">
    <location>
        <begin position="836"/>
        <end position="854"/>
    </location>
</feature>
<feature type="region of interest" description="Disordered" evidence="1">
    <location>
        <begin position="470"/>
        <end position="527"/>
    </location>
</feature>
<feature type="signal peptide" evidence="2">
    <location>
        <begin position="1"/>
        <end position="22"/>
    </location>
</feature>
<feature type="compositionally biased region" description="Polar residues" evidence="1">
    <location>
        <begin position="653"/>
        <end position="686"/>
    </location>
</feature>
<feature type="region of interest" description="Disordered" evidence="1">
    <location>
        <begin position="295"/>
        <end position="322"/>
    </location>
</feature>
<feature type="chain" id="PRO_5041171433" evidence="2">
    <location>
        <begin position="23"/>
        <end position="1031"/>
    </location>
</feature>
<feature type="compositionally biased region" description="Low complexity" evidence="1">
    <location>
        <begin position="766"/>
        <end position="783"/>
    </location>
</feature>
<dbReference type="CDD" id="cd22249">
    <property type="entry name" value="UDM1_RNF168_RNF169-like"/>
    <property type="match status" value="1"/>
</dbReference>
<protein>
    <submittedName>
        <fullName evidence="4">Uncharacterized protein</fullName>
    </submittedName>
</protein>
<feature type="region of interest" description="Disordered" evidence="1">
    <location>
        <begin position="340"/>
        <end position="391"/>
    </location>
</feature>
<evidence type="ECO:0000256" key="2">
    <source>
        <dbReference type="SAM" id="SignalP"/>
    </source>
</evidence>
<feature type="compositionally biased region" description="Low complexity" evidence="1">
    <location>
        <begin position="345"/>
        <end position="357"/>
    </location>
</feature>
<reference evidence="4 5" key="1">
    <citation type="submission" date="2019-06" db="EMBL/GenBank/DDBJ databases">
        <authorList>
            <person name="Palmer J.M."/>
        </authorList>
    </citation>
    <scope>NUCLEOTIDE SEQUENCE [LARGE SCALE GENOMIC DNA]</scope>
    <source>
        <strain evidence="4 5">TWF191</strain>
        <strain evidence="3">TWF679</strain>
    </source>
</reference>
<dbReference type="AlphaFoldDB" id="A0A6G1MKN0"/>
<feature type="region of interest" description="Disordered" evidence="1">
    <location>
        <begin position="982"/>
        <end position="1031"/>
    </location>
</feature>
<dbReference type="OrthoDB" id="5392168at2759"/>
<gene>
    <name evidence="4" type="ORF">TWF191_011164</name>
    <name evidence="3" type="ORF">TWF679_010271</name>
</gene>
<evidence type="ECO:0000256" key="1">
    <source>
        <dbReference type="SAM" id="MobiDB-lite"/>
    </source>
</evidence>
<accession>A0A6G1MKN0</accession>
<dbReference type="EMBL" id="WIWT01000079">
    <property type="protein sequence ID" value="KAF3203403.1"/>
    <property type="molecule type" value="Genomic_DNA"/>
</dbReference>
<evidence type="ECO:0000313" key="3">
    <source>
        <dbReference type="EMBL" id="KAF3203403.1"/>
    </source>
</evidence>
<evidence type="ECO:0000313" key="4">
    <source>
        <dbReference type="EMBL" id="KAF3210685.1"/>
    </source>
</evidence>
<feature type="compositionally biased region" description="Low complexity" evidence="1">
    <location>
        <begin position="811"/>
        <end position="821"/>
    </location>
</feature>
<sequence>MCLPIHCLAAALALLQATFVNGWAMRLERNTPDEVAMLDREWYNMKAHRGVKKCSTASSTDGFPVSGFSITNFGPLDDGFREDEREPKMWRDRLGWMGFWKNGQCQGLPTIMVHFYNVPYTRQAIYFPKLLDFSEDIDEGDISFGRYGDIPFGNIWFHGNRQIPEGAVAVRKTPTRGGGKPEYEDEFIIFKNAIRVLNVGPNNDRSLVDSSDRRWDLSGTVLKKIDPSKPDSDPAAWAPDVTTRYIRIHDGANISANENSDRTVQEFLGLVPTNDGHGKILKPPAKYLTLMWGGAEDDEDEDSPSEGQSIEEERPQTIASTRPGLEEELALQQAAYQSFENQNRGPSGSGSTQPPSSLQNTRTMEVEPLPQNAGAAQTESEQYTGPPISDYNKIKSRLETKEMLSTLLERYPNWTELTGEERRQRYNEFQSEKKQKDIQIVRNLMADTPKWQQLSPEERYRLYRQLDTTANRARNTMTDEDNQTRQPQQELERERERLRKESSRREAERQKRQEERQKRLREEEVANEKSVVEFISSLARERASSGPREQQNNPQPQQNSGANTGSNNPNLRLNVGGNTGSNNPAPSQSNPDRNTVPSNRPPQSNIGGNSNSNNPRPSQSNIGGNMSQNNPRPPNYGGSNTSNNPPNFGGNMGQSNRPPSNPTGDVNRNSSPFLPSSGSNTGQYNYNPRLPSYGSYNSNNPPNFGGGMSQGNRPPFNPAGNVNRNSSPYLPNSGSNTGQYNYNRYPSNNGGSMGQNYQNPSNTGANLNLNSSPFLPSSGSNFGQNNPRPLNTNANTGENNQQQFNPAGSVNQNNPQNQQNPSGNMAQSNYRPQDMGGNINPNPQNPGGNTNMNNAQPQLDAGGNANQNPRAPRRLEYGSQGPGPGVDYFTSSNVNTGMNEPPFYQGYARMGFARPYDLPSSNTNNPPNTQLDGGPSSRILTTVNKILSDDYSWVAPSQEIAPSGSNDAVNNGNIMEEEVEVKEEEQNNLQVGNDLPGWGRNPRWESREDDTENNPDDEEFSAYKFGPRRLR</sequence>
<feature type="region of interest" description="Disordered" evidence="1">
    <location>
        <begin position="539"/>
        <end position="894"/>
    </location>
</feature>
<dbReference type="EMBL" id="WIPF01000093">
    <property type="protein sequence ID" value="KAF3210685.1"/>
    <property type="molecule type" value="Genomic_DNA"/>
</dbReference>
<feature type="compositionally biased region" description="Basic and acidic residues" evidence="1">
    <location>
        <begin position="490"/>
        <end position="527"/>
    </location>
</feature>
<organism evidence="4 5">
    <name type="scientific">Orbilia oligospora</name>
    <name type="common">Nematode-trapping fungus</name>
    <name type="synonym">Arthrobotrys oligospora</name>
    <dbReference type="NCBI Taxonomy" id="2813651"/>
    <lineage>
        <taxon>Eukaryota</taxon>
        <taxon>Fungi</taxon>
        <taxon>Dikarya</taxon>
        <taxon>Ascomycota</taxon>
        <taxon>Pezizomycotina</taxon>
        <taxon>Orbiliomycetes</taxon>
        <taxon>Orbiliales</taxon>
        <taxon>Orbiliaceae</taxon>
        <taxon>Orbilia</taxon>
    </lineage>
</organism>
<keyword evidence="2" id="KW-0732">Signal</keyword>
<feature type="compositionally biased region" description="Low complexity" evidence="1">
    <location>
        <begin position="919"/>
        <end position="929"/>
    </location>
</feature>
<feature type="compositionally biased region" description="Low complexity" evidence="1">
    <location>
        <begin position="691"/>
        <end position="703"/>
    </location>
</feature>
<feature type="compositionally biased region" description="Polar residues" evidence="1">
    <location>
        <begin position="784"/>
        <end position="810"/>
    </location>
</feature>
<feature type="compositionally biased region" description="Low complexity" evidence="1">
    <location>
        <begin position="550"/>
        <end position="559"/>
    </location>
</feature>
<feature type="compositionally biased region" description="Acidic residues" evidence="1">
    <location>
        <begin position="295"/>
        <end position="304"/>
    </location>
</feature>
<feature type="compositionally biased region" description="Polar residues" evidence="1">
    <location>
        <begin position="720"/>
        <end position="765"/>
    </location>
</feature>
<feature type="compositionally biased region" description="Acidic residues" evidence="1">
    <location>
        <begin position="1007"/>
        <end position="1020"/>
    </location>
</feature>
<feature type="compositionally biased region" description="Polar residues" evidence="1">
    <location>
        <begin position="374"/>
        <end position="383"/>
    </location>
</feature>
<dbReference type="Proteomes" id="UP000614610">
    <property type="component" value="Unassembled WGS sequence"/>
</dbReference>
<feature type="compositionally biased region" description="Polar residues" evidence="1">
    <location>
        <begin position="580"/>
        <end position="598"/>
    </location>
</feature>
<name>A0A6G1MKN0_ORBOL</name>
<evidence type="ECO:0000313" key="5">
    <source>
        <dbReference type="Proteomes" id="UP000483672"/>
    </source>
</evidence>
<feature type="compositionally biased region" description="Polar residues" evidence="1">
    <location>
        <begin position="637"/>
        <end position="646"/>
    </location>
</feature>
<feature type="compositionally biased region" description="Polar residues" evidence="1">
    <location>
        <begin position="560"/>
        <end position="571"/>
    </location>
</feature>
<feature type="region of interest" description="Disordered" evidence="1">
    <location>
        <begin position="915"/>
        <end position="937"/>
    </location>
</feature>
<dbReference type="Proteomes" id="UP000483672">
    <property type="component" value="Unassembled WGS sequence"/>
</dbReference>